<reference evidence="5 6" key="1">
    <citation type="submission" date="2021-05" db="EMBL/GenBank/DDBJ databases">
        <title>Aequorivita echinoideorum JCM 30378 genome.</title>
        <authorList>
            <person name="Zhang H."/>
            <person name="Li C."/>
        </authorList>
    </citation>
    <scope>NUCLEOTIDE SEQUENCE [LARGE SCALE GENOMIC DNA]</scope>
    <source>
        <strain evidence="5 6">JCM30378</strain>
    </source>
</reference>
<dbReference type="PANTHER" id="PTHR48059">
    <property type="entry name" value="POLYGALACTURONASE INHIBITOR 1"/>
    <property type="match status" value="1"/>
</dbReference>
<dbReference type="PANTHER" id="PTHR48059:SF30">
    <property type="entry name" value="OS06G0587000 PROTEIN"/>
    <property type="match status" value="1"/>
</dbReference>
<evidence type="ECO:0000259" key="4">
    <source>
        <dbReference type="Pfam" id="PF23598"/>
    </source>
</evidence>
<evidence type="ECO:0000256" key="3">
    <source>
        <dbReference type="SAM" id="SignalP"/>
    </source>
</evidence>
<keyword evidence="3" id="KW-0732">Signal</keyword>
<feature type="signal peptide" evidence="3">
    <location>
        <begin position="1"/>
        <end position="20"/>
    </location>
</feature>
<dbReference type="SUPFAM" id="SSF52058">
    <property type="entry name" value="L domain-like"/>
    <property type="match status" value="1"/>
</dbReference>
<dbReference type="Gene3D" id="3.80.10.10">
    <property type="entry name" value="Ribonuclease Inhibitor"/>
    <property type="match status" value="1"/>
</dbReference>
<evidence type="ECO:0000313" key="5">
    <source>
        <dbReference type="EMBL" id="MBT0608955.1"/>
    </source>
</evidence>
<dbReference type="InterPro" id="IPR032675">
    <property type="entry name" value="LRR_dom_sf"/>
</dbReference>
<name>A0ABS5S947_9FLAO</name>
<protein>
    <submittedName>
        <fullName evidence="5">Two component regulator three Y domain protein</fullName>
    </submittedName>
</protein>
<comment type="caution">
    <text evidence="5">The sequence shown here is derived from an EMBL/GenBank/DDBJ whole genome shotgun (WGS) entry which is preliminary data.</text>
</comment>
<proteinExistence type="predicted"/>
<sequence>MMKTTLFTCAFMFFASVLVAQISEKEKQVLIDFYNTTNGPEWVDGWDLEQPVNQWNGVTVENNSVTSIRLLFNNVNGTLPSSLGELENLKVLELSFNPISGAIPAELGNLKNLEILAINGASLTGEIPEELGNLSNLKQLHLSSNQLSGSVPQNVTNLKKIEVFNIFENRLSGNLPAGLAKCRNLKELIVAENNFTNHENFSVVLLSKSGSSMNFLDLSAQNDFGRSVIALETEDSDD</sequence>
<keyword evidence="6" id="KW-1185">Reference proteome</keyword>
<evidence type="ECO:0000313" key="6">
    <source>
        <dbReference type="Proteomes" id="UP001297092"/>
    </source>
</evidence>
<dbReference type="EMBL" id="JAHCTB010000005">
    <property type="protein sequence ID" value="MBT0608955.1"/>
    <property type="molecule type" value="Genomic_DNA"/>
</dbReference>
<dbReference type="InterPro" id="IPR055414">
    <property type="entry name" value="LRR_R13L4/SHOC2-like"/>
</dbReference>
<dbReference type="Proteomes" id="UP001297092">
    <property type="component" value="Unassembled WGS sequence"/>
</dbReference>
<dbReference type="InterPro" id="IPR051848">
    <property type="entry name" value="PGIP"/>
</dbReference>
<organism evidence="5 6">
    <name type="scientific">Aequorivita echinoideorum</name>
    <dbReference type="NCBI Taxonomy" id="1549647"/>
    <lineage>
        <taxon>Bacteria</taxon>
        <taxon>Pseudomonadati</taxon>
        <taxon>Bacteroidota</taxon>
        <taxon>Flavobacteriia</taxon>
        <taxon>Flavobacteriales</taxon>
        <taxon>Flavobacteriaceae</taxon>
        <taxon>Aequorivita</taxon>
    </lineage>
</organism>
<accession>A0ABS5S947</accession>
<keyword evidence="2" id="KW-0677">Repeat</keyword>
<feature type="chain" id="PRO_5045521488" evidence="3">
    <location>
        <begin position="21"/>
        <end position="238"/>
    </location>
</feature>
<evidence type="ECO:0000256" key="2">
    <source>
        <dbReference type="ARBA" id="ARBA00022737"/>
    </source>
</evidence>
<dbReference type="Pfam" id="PF23598">
    <property type="entry name" value="LRR_14"/>
    <property type="match status" value="1"/>
</dbReference>
<gene>
    <name evidence="5" type="ORF">KIV10_12240</name>
</gene>
<feature type="domain" description="Disease resistance R13L4/SHOC-2-like LRR" evidence="4">
    <location>
        <begin position="81"/>
        <end position="194"/>
    </location>
</feature>
<comment type="subcellular location">
    <subcellularLocation>
        <location evidence="1">Cell envelope</location>
    </subcellularLocation>
</comment>
<evidence type="ECO:0000256" key="1">
    <source>
        <dbReference type="ARBA" id="ARBA00004196"/>
    </source>
</evidence>